<name>A0ACC1N262_9HYPO</name>
<evidence type="ECO:0000313" key="1">
    <source>
        <dbReference type="EMBL" id="KAJ2972863.1"/>
    </source>
</evidence>
<proteinExistence type="predicted"/>
<reference evidence="1" key="1">
    <citation type="submission" date="2022-08" db="EMBL/GenBank/DDBJ databases">
        <title>Genome Sequence of Lecanicillium fungicola.</title>
        <authorList>
            <person name="Buettner E."/>
        </authorList>
    </citation>
    <scope>NUCLEOTIDE SEQUENCE</scope>
    <source>
        <strain evidence="1">Babe33</strain>
    </source>
</reference>
<protein>
    <submittedName>
        <fullName evidence="1">Uncharacterized protein</fullName>
    </submittedName>
</protein>
<gene>
    <name evidence="1" type="ORF">NQ176_g6915</name>
</gene>
<sequence length="506" mass="56642">MECTSRQTRFHVEATNYRQIQIDGIFISFSASKQQPVSGGSSTRVKARSRSHGTEILSNAALKLKEGRQYNLVGRNGTGKSALLRAIAEKLIPGIPQDSKVAFLRQLEDSIAAPTSNSAAVITTLQQVVASVTDQNTTEKDAGRLAQIVDIPNSRECVREFRRFKLDQMHRKAELLRKEANLRSGSRGLNARKDLVSFEKELDAMETSLETLEEDETPEAAAEELQEATDFLAKLQLDFEPTDLVGLTDRARRFLLGLGFTQAMMEKPLSSLSGGWKMRASLASTLLQAADILILDEPTNFLDIFGIIWLEKHLARLQESPKPPTVVLVSHDRAFTDICTDLILLKDKTLTYFHGTRTNYEVSQSERRLWLVAMKAAQDKQVAHMEKTIAQNLKAGRDKNDQNKVRQAKSRQLRLDDRTGMQVNARGGRVKSRDVSNEYKPRDDIVIPPEERRLFISLPLPQELRFPGSLLSLEDAGYKYAAGGPNIIRNVNLTVGMVYSYSNVGR</sequence>
<dbReference type="Proteomes" id="UP001143910">
    <property type="component" value="Unassembled WGS sequence"/>
</dbReference>
<organism evidence="1 2">
    <name type="scientific">Zarea fungicola</name>
    <dbReference type="NCBI Taxonomy" id="93591"/>
    <lineage>
        <taxon>Eukaryota</taxon>
        <taxon>Fungi</taxon>
        <taxon>Dikarya</taxon>
        <taxon>Ascomycota</taxon>
        <taxon>Pezizomycotina</taxon>
        <taxon>Sordariomycetes</taxon>
        <taxon>Hypocreomycetidae</taxon>
        <taxon>Hypocreales</taxon>
        <taxon>Cordycipitaceae</taxon>
        <taxon>Zarea</taxon>
    </lineage>
</organism>
<keyword evidence="2" id="KW-1185">Reference proteome</keyword>
<comment type="caution">
    <text evidence="1">The sequence shown here is derived from an EMBL/GenBank/DDBJ whole genome shotgun (WGS) entry which is preliminary data.</text>
</comment>
<dbReference type="EMBL" id="JANJQO010001069">
    <property type="protein sequence ID" value="KAJ2972863.1"/>
    <property type="molecule type" value="Genomic_DNA"/>
</dbReference>
<accession>A0ACC1N262</accession>
<evidence type="ECO:0000313" key="2">
    <source>
        <dbReference type="Proteomes" id="UP001143910"/>
    </source>
</evidence>